<protein>
    <submittedName>
        <fullName evidence="10">ATP synthase F1 subunit epsilon</fullName>
    </submittedName>
</protein>
<accession>A0A538U2I9</accession>
<comment type="caution">
    <text evidence="10">The sequence shown here is derived from an EMBL/GenBank/DDBJ whole genome shotgun (WGS) entry which is preliminary data.</text>
</comment>
<dbReference type="Gene3D" id="2.60.15.10">
    <property type="entry name" value="F0F1 ATP synthase delta/epsilon subunit, N-terminal"/>
    <property type="match status" value="1"/>
</dbReference>
<evidence type="ECO:0000313" key="11">
    <source>
        <dbReference type="Proteomes" id="UP000319771"/>
    </source>
</evidence>
<evidence type="ECO:0000259" key="9">
    <source>
        <dbReference type="Pfam" id="PF02823"/>
    </source>
</evidence>
<dbReference type="PANTHER" id="PTHR13822:SF10">
    <property type="entry name" value="ATP SYNTHASE EPSILON CHAIN, CHLOROPLASTIC"/>
    <property type="match status" value="1"/>
</dbReference>
<gene>
    <name evidence="10" type="primary">atpC</name>
    <name evidence="10" type="ORF">E6K81_13365</name>
</gene>
<evidence type="ECO:0000313" key="10">
    <source>
        <dbReference type="EMBL" id="TMQ70106.1"/>
    </source>
</evidence>
<keyword evidence="6 8" id="KW-0139">CF(1)</keyword>
<evidence type="ECO:0000256" key="5">
    <source>
        <dbReference type="ARBA" id="ARBA00023136"/>
    </source>
</evidence>
<comment type="similarity">
    <text evidence="2 8">Belongs to the ATPase epsilon chain family.</text>
</comment>
<dbReference type="AlphaFoldDB" id="A0A538U2I9"/>
<proteinExistence type="inferred from homology"/>
<dbReference type="PANTHER" id="PTHR13822">
    <property type="entry name" value="ATP SYNTHASE DELTA/EPSILON CHAIN"/>
    <property type="match status" value="1"/>
</dbReference>
<evidence type="ECO:0000256" key="2">
    <source>
        <dbReference type="ARBA" id="ARBA00005712"/>
    </source>
</evidence>
<dbReference type="GO" id="GO:0046933">
    <property type="term" value="F:proton-transporting ATP synthase activity, rotational mechanism"/>
    <property type="evidence" value="ECO:0007669"/>
    <property type="project" value="InterPro"/>
</dbReference>
<feature type="domain" description="ATP synthase F1 complex delta/epsilon subunit N-terminal" evidence="9">
    <location>
        <begin position="5"/>
        <end position="83"/>
    </location>
</feature>
<comment type="subunit">
    <text evidence="8">F-type ATPases have 2 components, CF(1) - the catalytic core - and CF(0) - the membrane proton channel. CF(1) has five subunits: alpha(3), beta(3), gamma(1), delta(1), epsilon(1). CF(0) has three main subunits: a, b and c.</text>
</comment>
<dbReference type="NCBIfam" id="TIGR01216">
    <property type="entry name" value="ATP_synt_epsi"/>
    <property type="match status" value="1"/>
</dbReference>
<dbReference type="InterPro" id="IPR020546">
    <property type="entry name" value="ATP_synth_F1_dsu/esu_N"/>
</dbReference>
<comment type="subcellular location">
    <subcellularLocation>
        <location evidence="1">Endomembrane system</location>
        <topology evidence="1">Peripheral membrane protein</topology>
    </subcellularLocation>
</comment>
<dbReference type="CDD" id="cd12152">
    <property type="entry name" value="F1-ATPase_delta"/>
    <property type="match status" value="1"/>
</dbReference>
<dbReference type="Proteomes" id="UP000319771">
    <property type="component" value="Unassembled WGS sequence"/>
</dbReference>
<dbReference type="Pfam" id="PF02823">
    <property type="entry name" value="ATP-synt_DE_N"/>
    <property type="match status" value="1"/>
</dbReference>
<evidence type="ECO:0000256" key="6">
    <source>
        <dbReference type="ARBA" id="ARBA00023196"/>
    </source>
</evidence>
<organism evidence="10 11">
    <name type="scientific">Eiseniibacteriota bacterium</name>
    <dbReference type="NCBI Taxonomy" id="2212470"/>
    <lineage>
        <taxon>Bacteria</taxon>
        <taxon>Candidatus Eiseniibacteriota</taxon>
    </lineage>
</organism>
<dbReference type="SUPFAM" id="SSF51344">
    <property type="entry name" value="Epsilon subunit of F1F0-ATP synthase N-terminal domain"/>
    <property type="match status" value="1"/>
</dbReference>
<dbReference type="InterPro" id="IPR036771">
    <property type="entry name" value="ATPsynth_dsu/esu_N"/>
</dbReference>
<dbReference type="InterPro" id="IPR001469">
    <property type="entry name" value="ATP_synth_F1_dsu/esu"/>
</dbReference>
<name>A0A538U2I9_UNCEI</name>
<keyword evidence="4 8" id="KW-0406">Ion transport</keyword>
<evidence type="ECO:0000256" key="7">
    <source>
        <dbReference type="ARBA" id="ARBA00023310"/>
    </source>
</evidence>
<keyword evidence="3 8" id="KW-0813">Transport</keyword>
<evidence type="ECO:0000256" key="1">
    <source>
        <dbReference type="ARBA" id="ARBA00004184"/>
    </source>
</evidence>
<evidence type="ECO:0000256" key="3">
    <source>
        <dbReference type="ARBA" id="ARBA00022448"/>
    </source>
</evidence>
<reference evidence="10 11" key="1">
    <citation type="journal article" date="2019" name="Nat. Microbiol.">
        <title>Mediterranean grassland soil C-N compound turnover is dependent on rainfall and depth, and is mediated by genomically divergent microorganisms.</title>
        <authorList>
            <person name="Diamond S."/>
            <person name="Andeer P.F."/>
            <person name="Li Z."/>
            <person name="Crits-Christoph A."/>
            <person name="Burstein D."/>
            <person name="Anantharaman K."/>
            <person name="Lane K.R."/>
            <person name="Thomas B.C."/>
            <person name="Pan C."/>
            <person name="Northen T.R."/>
            <person name="Banfield J.F."/>
        </authorList>
    </citation>
    <scope>NUCLEOTIDE SEQUENCE [LARGE SCALE GENOMIC DNA]</scope>
    <source>
        <strain evidence="10">WS_11</strain>
    </source>
</reference>
<dbReference type="GO" id="GO:0045259">
    <property type="term" value="C:proton-transporting ATP synthase complex"/>
    <property type="evidence" value="ECO:0007669"/>
    <property type="project" value="UniProtKB-KW"/>
</dbReference>
<keyword evidence="7 8" id="KW-0066">ATP synthesis</keyword>
<evidence type="ECO:0000256" key="8">
    <source>
        <dbReference type="RuleBase" id="RU003656"/>
    </source>
</evidence>
<keyword evidence="5" id="KW-0472">Membrane</keyword>
<dbReference type="EMBL" id="VBPB01000249">
    <property type="protein sequence ID" value="TMQ70106.1"/>
    <property type="molecule type" value="Genomic_DNA"/>
</dbReference>
<dbReference type="GO" id="GO:0012505">
    <property type="term" value="C:endomembrane system"/>
    <property type="evidence" value="ECO:0007669"/>
    <property type="project" value="UniProtKB-SubCell"/>
</dbReference>
<sequence length="91" mass="9369">MASTFQLSILTPERSVFEGAVEYLQVPGSQGYLGVLAHHAGLVTALAAGRLTVRHAGGRGEVWEVEGGFFEVSNNRATVLADSLTGGGPGA</sequence>
<evidence type="ECO:0000256" key="4">
    <source>
        <dbReference type="ARBA" id="ARBA00023065"/>
    </source>
</evidence>